<feature type="domain" description="Type I restriction modification DNA specificity" evidence="10">
    <location>
        <begin position="694"/>
        <end position="844"/>
    </location>
</feature>
<dbReference type="GO" id="GO:0032259">
    <property type="term" value="P:methylation"/>
    <property type="evidence" value="ECO:0007669"/>
    <property type="project" value="UniProtKB-KW"/>
</dbReference>
<evidence type="ECO:0000256" key="5">
    <source>
        <dbReference type="ARBA" id="ARBA00022679"/>
    </source>
</evidence>
<dbReference type="Gene3D" id="3.90.220.20">
    <property type="entry name" value="DNA methylase specificity domains"/>
    <property type="match status" value="1"/>
</dbReference>
<dbReference type="Pfam" id="PF02384">
    <property type="entry name" value="N6_Mtase"/>
    <property type="match status" value="1"/>
</dbReference>
<dbReference type="InterPro" id="IPR051537">
    <property type="entry name" value="DNA_Adenine_Mtase"/>
</dbReference>
<keyword evidence="6" id="KW-0949">S-adenosyl-L-methionine</keyword>
<comment type="similarity">
    <text evidence="1">Belongs to the N(4)/N(6)-methyltransferase family.</text>
</comment>
<reference evidence="12 13" key="1">
    <citation type="submission" date="2012-02" db="EMBL/GenBank/DDBJ databases">
        <title>The Genome Sequence of Bacteroides fragilis CL05T12C13.</title>
        <authorList>
            <consortium name="The Broad Institute Genome Sequencing Platform"/>
            <person name="Earl A."/>
            <person name="Ward D."/>
            <person name="Feldgarden M."/>
            <person name="Gevers D."/>
            <person name="Zitomersky N.L."/>
            <person name="Coyne M.J."/>
            <person name="Comstock L.E."/>
            <person name="Young S.K."/>
            <person name="Zeng Q."/>
            <person name="Gargeya S."/>
            <person name="Fitzgerald M."/>
            <person name="Haas B."/>
            <person name="Abouelleil A."/>
            <person name="Alvarado L."/>
            <person name="Arachchi H.M."/>
            <person name="Berlin A."/>
            <person name="Chapman S.B."/>
            <person name="Gearin G."/>
            <person name="Goldberg J."/>
            <person name="Griggs A."/>
            <person name="Gujja S."/>
            <person name="Hansen M."/>
            <person name="Heiman D."/>
            <person name="Howarth C."/>
            <person name="Larimer J."/>
            <person name="Lui A."/>
            <person name="MacDonald P.J.P."/>
            <person name="McCowen C."/>
            <person name="Montmayeur A."/>
            <person name="Murphy C."/>
            <person name="Neiman D."/>
            <person name="Pearson M."/>
            <person name="Priest M."/>
            <person name="Roberts A."/>
            <person name="Saif S."/>
            <person name="Shea T."/>
            <person name="Sisk P."/>
            <person name="Stolte C."/>
            <person name="Sykes S."/>
            <person name="Wortman J."/>
            <person name="Nusbaum C."/>
            <person name="Birren B."/>
        </authorList>
    </citation>
    <scope>NUCLEOTIDE SEQUENCE [LARGE SCALE GENOMIC DNA]</scope>
    <source>
        <strain evidence="12 13">CL05T12C13</strain>
    </source>
</reference>
<dbReference type="Gene3D" id="3.40.50.150">
    <property type="entry name" value="Vaccinia Virus protein VP39"/>
    <property type="match status" value="1"/>
</dbReference>
<dbReference type="SUPFAM" id="SSF53335">
    <property type="entry name" value="S-adenosyl-L-methionine-dependent methyltransferases"/>
    <property type="match status" value="1"/>
</dbReference>
<evidence type="ECO:0000256" key="8">
    <source>
        <dbReference type="ARBA" id="ARBA00023125"/>
    </source>
</evidence>
<dbReference type="EMBL" id="AGXP01000014">
    <property type="protein sequence ID" value="EIZ00835.1"/>
    <property type="molecule type" value="Genomic_DNA"/>
</dbReference>
<dbReference type="InterPro" id="IPR044946">
    <property type="entry name" value="Restrct_endonuc_typeI_TRD_sf"/>
</dbReference>
<evidence type="ECO:0000256" key="9">
    <source>
        <dbReference type="ARBA" id="ARBA00047942"/>
    </source>
</evidence>
<keyword evidence="8" id="KW-0238">DNA-binding</keyword>
<dbReference type="Proteomes" id="UP000003917">
    <property type="component" value="Unassembled WGS sequence"/>
</dbReference>
<dbReference type="GO" id="GO:0009307">
    <property type="term" value="P:DNA restriction-modification system"/>
    <property type="evidence" value="ECO:0007669"/>
    <property type="project" value="UniProtKB-KW"/>
</dbReference>
<evidence type="ECO:0000256" key="3">
    <source>
        <dbReference type="ARBA" id="ARBA00011900"/>
    </source>
</evidence>
<dbReference type="HOGENOM" id="CLU_015410_1_0_10"/>
<keyword evidence="5" id="KW-0808">Transferase</keyword>
<dbReference type="InterPro" id="IPR000055">
    <property type="entry name" value="Restrct_endonuc_typeI_TRD"/>
</dbReference>
<dbReference type="PANTHER" id="PTHR42933:SF1">
    <property type="entry name" value="SITE-SPECIFIC DNA-METHYLTRANSFERASE (ADENINE-SPECIFIC)"/>
    <property type="match status" value="1"/>
</dbReference>
<protein>
    <recommendedName>
        <fullName evidence="3">site-specific DNA-methyltransferase (adenine-specific)</fullName>
        <ecNumber evidence="3">2.1.1.72</ecNumber>
    </recommendedName>
</protein>
<evidence type="ECO:0000313" key="12">
    <source>
        <dbReference type="EMBL" id="EIZ00835.1"/>
    </source>
</evidence>
<feature type="domain" description="DNA methylase adenine-specific" evidence="11">
    <location>
        <begin position="353"/>
        <end position="596"/>
    </location>
</feature>
<name>I9KL55_BACFG</name>
<gene>
    <name evidence="12" type="ORF">HMPREF1080_01027</name>
</gene>
<dbReference type="GO" id="GO:0003677">
    <property type="term" value="F:DNA binding"/>
    <property type="evidence" value="ECO:0007669"/>
    <property type="project" value="UniProtKB-KW"/>
</dbReference>
<dbReference type="EC" id="2.1.1.72" evidence="3"/>
<evidence type="ECO:0000259" key="11">
    <source>
        <dbReference type="Pfam" id="PF02384"/>
    </source>
</evidence>
<evidence type="ECO:0000256" key="4">
    <source>
        <dbReference type="ARBA" id="ARBA00022603"/>
    </source>
</evidence>
<dbReference type="SUPFAM" id="SSF116734">
    <property type="entry name" value="DNA methylase specificity domain"/>
    <property type="match status" value="1"/>
</dbReference>
<keyword evidence="7" id="KW-0680">Restriction system</keyword>
<evidence type="ECO:0000256" key="2">
    <source>
        <dbReference type="ARBA" id="ARBA00010923"/>
    </source>
</evidence>
<sequence>MPSIEEQIEDLAKRELDKYRVEYYGKTQVLTNEIKEALKKAPSKGGGSGNNFPDIQVLLKTPSMRHIPVMIEVKGTKGDLVKFNEANEVANVDETGKKLYNNIKKYAVNGAIHYAESIITYTESYDESIAIGINGYKEGNKVITEYGVYYLASKHLMVPKKIGDYTSLSFLSSGNLSELLERIDTLSLTQEEIDIRYKLWENKIEDNLKTLNQEMHDVHEINENYRVNLIAGLIMAGLGVENRVAPLQISELRGDQGTKTHDGYVISNKIESFLSERNLPQEKKDMIMRTLRSVFLDSNLHVAVNGESILKKVYANVAHNIMPYFNQRYHIDFTGKLFNTLNAWVKVADGNQNDVVLTPRYVCDMMVQLCKVNKDSYVWDYTTGSAGFLISAMKQMIRDAEEKLSSDPEKCRNKILQIKQEQLLGVEKLPDIYMLAVLNMILMGDGSSNIIHRNSLEYSGNYEQGKHINEPFPANVFLLNPPYSAEGKGMIFVEKALERMQNGRAAILIQENAGSGKGLPYTKNILEKCTLLASIKMADIFKGKANVQTAIYLFEIGTPHDPKGLVKFVDLSSDGYTRSNRRKASSNIKLRDTDHAAERYQEAIDFILDRVPTTNYLEGCFQKETISLEGKDWVYDMHRKFEFNPDITDFQNAIGTFLDWKSNKESVSIDESEIENQFQKLESDFKKAGGKFIKKQVSDFFDIKGNPQLDKSEHKFTVNGEYPYFTRTTNNNGILGYVEFKDNEHLIKGNSIAVGMMAMKFFYIKSDYYSGQFTKSLHPKFEGFDENIAQFFISIFNMYSEYLKAQLVRDFEKKLYAQSVRVPITTTGQLDLDYIRKFVTEIKRVHIETLRLKAEHEIEALKIAAGIK</sequence>
<evidence type="ECO:0000259" key="10">
    <source>
        <dbReference type="Pfam" id="PF01420"/>
    </source>
</evidence>
<dbReference type="AlphaFoldDB" id="I9KL55"/>
<keyword evidence="4" id="KW-0489">Methyltransferase</keyword>
<dbReference type="InterPro" id="IPR029063">
    <property type="entry name" value="SAM-dependent_MTases_sf"/>
</dbReference>
<evidence type="ECO:0000256" key="7">
    <source>
        <dbReference type="ARBA" id="ARBA00022747"/>
    </source>
</evidence>
<accession>I9KL55</accession>
<comment type="similarity">
    <text evidence="2">Belongs to the type-I restriction system S methylase family.</text>
</comment>
<dbReference type="InterPro" id="IPR003356">
    <property type="entry name" value="DNA_methylase_A-5"/>
</dbReference>
<dbReference type="PANTHER" id="PTHR42933">
    <property type="entry name" value="SLR6095 PROTEIN"/>
    <property type="match status" value="1"/>
</dbReference>
<evidence type="ECO:0000313" key="13">
    <source>
        <dbReference type="Proteomes" id="UP000003917"/>
    </source>
</evidence>
<comment type="caution">
    <text evidence="12">The sequence shown here is derived from an EMBL/GenBank/DDBJ whole genome shotgun (WGS) entry which is preliminary data.</text>
</comment>
<comment type="catalytic activity">
    <reaction evidence="9">
        <text>a 2'-deoxyadenosine in DNA + S-adenosyl-L-methionine = an N(6)-methyl-2'-deoxyadenosine in DNA + S-adenosyl-L-homocysteine + H(+)</text>
        <dbReference type="Rhea" id="RHEA:15197"/>
        <dbReference type="Rhea" id="RHEA-COMP:12418"/>
        <dbReference type="Rhea" id="RHEA-COMP:12419"/>
        <dbReference type="ChEBI" id="CHEBI:15378"/>
        <dbReference type="ChEBI" id="CHEBI:57856"/>
        <dbReference type="ChEBI" id="CHEBI:59789"/>
        <dbReference type="ChEBI" id="CHEBI:90615"/>
        <dbReference type="ChEBI" id="CHEBI:90616"/>
        <dbReference type="EC" id="2.1.1.72"/>
    </reaction>
</comment>
<dbReference type="PATRIC" id="fig|997881.3.peg.1076"/>
<evidence type="ECO:0000256" key="6">
    <source>
        <dbReference type="ARBA" id="ARBA00022691"/>
    </source>
</evidence>
<dbReference type="GO" id="GO:0008170">
    <property type="term" value="F:N-methyltransferase activity"/>
    <property type="evidence" value="ECO:0007669"/>
    <property type="project" value="InterPro"/>
</dbReference>
<proteinExistence type="inferred from homology"/>
<evidence type="ECO:0000256" key="1">
    <source>
        <dbReference type="ARBA" id="ARBA00006594"/>
    </source>
</evidence>
<dbReference type="Pfam" id="PF01420">
    <property type="entry name" value="Methylase_S"/>
    <property type="match status" value="1"/>
</dbReference>
<dbReference type="RefSeq" id="WP_005801153.1">
    <property type="nucleotide sequence ID" value="NZ_JH724193.1"/>
</dbReference>
<organism evidence="12 13">
    <name type="scientific">Bacteroides fragilis CL05T12C13</name>
    <dbReference type="NCBI Taxonomy" id="997881"/>
    <lineage>
        <taxon>Bacteria</taxon>
        <taxon>Pseudomonadati</taxon>
        <taxon>Bacteroidota</taxon>
        <taxon>Bacteroidia</taxon>
        <taxon>Bacteroidales</taxon>
        <taxon>Bacteroidaceae</taxon>
        <taxon>Bacteroides</taxon>
    </lineage>
</organism>
<dbReference type="GO" id="GO:0009007">
    <property type="term" value="F:site-specific DNA-methyltransferase (adenine-specific) activity"/>
    <property type="evidence" value="ECO:0007669"/>
    <property type="project" value="UniProtKB-EC"/>
</dbReference>